<protein>
    <submittedName>
        <fullName evidence="2">Uncharacterized protein</fullName>
    </submittedName>
</protein>
<evidence type="ECO:0000313" key="1">
    <source>
        <dbReference type="Proteomes" id="UP000887578"/>
    </source>
</evidence>
<sequence>MVEKAVDMIKKVHAIKHKRYAHLIEQKQRAGKLVVKKGMIKKAKTKVHMLRAPVVESESEREKEEVMETN</sequence>
<accession>A0A914Q414</accession>
<dbReference type="AlphaFoldDB" id="A0A914Q414"/>
<dbReference type="WBParaSite" id="PDA_v2.g25995.t1">
    <property type="protein sequence ID" value="PDA_v2.g25995.t1"/>
    <property type="gene ID" value="PDA_v2.g25995"/>
</dbReference>
<keyword evidence="1" id="KW-1185">Reference proteome</keyword>
<reference evidence="2" key="1">
    <citation type="submission" date="2022-11" db="UniProtKB">
        <authorList>
            <consortium name="WormBaseParasite"/>
        </authorList>
    </citation>
    <scope>IDENTIFICATION</scope>
</reference>
<organism evidence="1 2">
    <name type="scientific">Panagrolaimus davidi</name>
    <dbReference type="NCBI Taxonomy" id="227884"/>
    <lineage>
        <taxon>Eukaryota</taxon>
        <taxon>Metazoa</taxon>
        <taxon>Ecdysozoa</taxon>
        <taxon>Nematoda</taxon>
        <taxon>Chromadorea</taxon>
        <taxon>Rhabditida</taxon>
        <taxon>Tylenchina</taxon>
        <taxon>Panagrolaimomorpha</taxon>
        <taxon>Panagrolaimoidea</taxon>
        <taxon>Panagrolaimidae</taxon>
        <taxon>Panagrolaimus</taxon>
    </lineage>
</organism>
<dbReference type="Proteomes" id="UP000887578">
    <property type="component" value="Unplaced"/>
</dbReference>
<name>A0A914Q414_9BILA</name>
<evidence type="ECO:0000313" key="2">
    <source>
        <dbReference type="WBParaSite" id="PDA_v2.g25995.t1"/>
    </source>
</evidence>
<proteinExistence type="predicted"/>